<evidence type="ECO:0000313" key="9">
    <source>
        <dbReference type="EMBL" id="KMY95227.1"/>
    </source>
</evidence>
<dbReference type="PANTHER" id="PTHR21367:SF1">
    <property type="entry name" value="ARGINYL-TRNA--PROTEIN TRANSFERASE 1"/>
    <property type="match status" value="1"/>
</dbReference>
<gene>
    <name evidence="9" type="primary">Dsim\Ate1</name>
    <name evidence="9" type="ORF">Dsimw501_GD25293</name>
</gene>
<dbReference type="Pfam" id="PF04377">
    <property type="entry name" value="ATE_C"/>
    <property type="match status" value="1"/>
</dbReference>
<protein>
    <recommendedName>
        <fullName evidence="5">Arginyl-tRNA--protein transferase 1</fullName>
        <shortName evidence="5">Arginyltransferase 1</shortName>
        <shortName evidence="5">R-transferase 1</shortName>
        <ecNumber evidence="5">2.3.2.8</ecNumber>
    </recommendedName>
    <alternativeName>
        <fullName evidence="5">Arginine-tRNA--protein transferase 1</fullName>
    </alternativeName>
</protein>
<reference evidence="9" key="3">
    <citation type="submission" date="2015-04" db="EMBL/GenBank/DDBJ databases">
        <authorList>
            <consortium name="FlyBase"/>
        </authorList>
    </citation>
    <scope>NUCLEOTIDE SEQUENCE</scope>
    <source>
        <strain evidence="9">W501</strain>
    </source>
</reference>
<dbReference type="PANTHER" id="PTHR21367">
    <property type="entry name" value="ARGININE-TRNA-PROTEIN TRANSFERASE 1"/>
    <property type="match status" value="1"/>
</dbReference>
<dbReference type="EMBL" id="CM002911">
    <property type="protein sequence ID" value="KMY95227.1"/>
    <property type="molecule type" value="Genomic_DNA"/>
</dbReference>
<dbReference type="GO" id="GO:0004057">
    <property type="term" value="F:arginyl-tRNA--protein transferase activity"/>
    <property type="evidence" value="ECO:0007669"/>
    <property type="project" value="UniProtKB-EC"/>
</dbReference>
<dbReference type="InterPro" id="IPR016181">
    <property type="entry name" value="Acyl_CoA_acyltransferase"/>
</dbReference>
<evidence type="ECO:0000256" key="5">
    <source>
        <dbReference type="PIRNR" id="PIRNR037207"/>
    </source>
</evidence>
<sequence>MSGSIVQYYGSQQSKCGYCAGANCSLSHGMHAYRLDCKDYQDLIDRGWRRCGNYCYKLRNQETCCPCYTIKCNGLEFKLSKSNKRILRRINRFLRDGRRDSKPEAGEGDGEADADDAIGAPEVTASEPQPQLPDKSPTVINVDHVASLATAQKKPTKQATAPAVEAPTLGSNKSAAPISNKPCKKAKQMRLDRRRAKLGDSASISTKSVSQEKTLRDFLNTDSETNKHRLKLRLIHVYDDEFRRTLPQSFALYKKYQISIHNDPPKNQDAYKDHLQATPLKNEKPRDGPEMGYGSFHQQYWLDDKLIAVGVIDILPGCVSSVYFFYDPDYSFLSLGTYGSLREIELVQSLAENVPSLKYYYMGFYIHSCPKMRYKGKLSPSYLLCPETYEWLPLTDVIRAKLDEHKYQRLNEDPAARDVNEFLKEHLDEVMMLLDAKTCTNYRHYRQLRGAVCDVDTIIEYGKLVGKACACRMLYVK</sequence>
<evidence type="ECO:0000256" key="3">
    <source>
        <dbReference type="ARBA" id="ARBA00022786"/>
    </source>
</evidence>
<evidence type="ECO:0000256" key="2">
    <source>
        <dbReference type="ARBA" id="ARBA00022679"/>
    </source>
</evidence>
<evidence type="ECO:0000259" key="7">
    <source>
        <dbReference type="Pfam" id="PF04376"/>
    </source>
</evidence>
<accession>A0A0J9RH64</accession>
<dbReference type="CTD" id="11101"/>
<dbReference type="Proteomes" id="UP000035880">
    <property type="component" value="Chromosome 2R"/>
</dbReference>
<dbReference type="EC" id="2.3.2.8" evidence="5"/>
<evidence type="ECO:0000256" key="6">
    <source>
        <dbReference type="SAM" id="MobiDB-lite"/>
    </source>
</evidence>
<dbReference type="Bgee" id="FBgn0082760">
    <property type="expression patterns" value="Expressed in adult organism and 3 other cell types or tissues"/>
</dbReference>
<dbReference type="GeneID" id="6735351"/>
<evidence type="ECO:0000259" key="8">
    <source>
        <dbReference type="Pfam" id="PF04377"/>
    </source>
</evidence>
<evidence type="ECO:0000256" key="1">
    <source>
        <dbReference type="ARBA" id="ARBA00009991"/>
    </source>
</evidence>
<dbReference type="InterPro" id="IPR007471">
    <property type="entry name" value="N-end_Aminoacyl_Trfase_N"/>
</dbReference>
<organism evidence="9">
    <name type="scientific">Drosophila simulans</name>
    <name type="common">Fruit fly</name>
    <dbReference type="NCBI Taxonomy" id="7240"/>
    <lineage>
        <taxon>Eukaryota</taxon>
        <taxon>Metazoa</taxon>
        <taxon>Ecdysozoa</taxon>
        <taxon>Arthropoda</taxon>
        <taxon>Hexapoda</taxon>
        <taxon>Insecta</taxon>
        <taxon>Pterygota</taxon>
        <taxon>Neoptera</taxon>
        <taxon>Endopterygota</taxon>
        <taxon>Diptera</taxon>
        <taxon>Brachycera</taxon>
        <taxon>Muscomorpha</taxon>
        <taxon>Ephydroidea</taxon>
        <taxon>Drosophilidae</taxon>
        <taxon>Drosophila</taxon>
        <taxon>Sophophora</taxon>
    </lineage>
</organism>
<name>A0A0J9RH64_DROSI</name>
<feature type="region of interest" description="Disordered" evidence="6">
    <location>
        <begin position="150"/>
        <end position="187"/>
    </location>
</feature>
<comment type="similarity">
    <text evidence="1 5">Belongs to the R-transferase family.</text>
</comment>
<keyword evidence="3 5" id="KW-0833">Ubl conjugation pathway</keyword>
<dbReference type="OrthoDB" id="74183at2759"/>
<comment type="catalytic activity">
    <reaction evidence="5">
        <text>an N-terminal L-alpha-aminoacyl-[protein] + L-arginyl-tRNA(Arg) = an N-terminal L-arginyl-L-aminoacyl-[protein] + tRNA(Arg) + H(+)</text>
        <dbReference type="Rhea" id="RHEA:10208"/>
        <dbReference type="Rhea" id="RHEA-COMP:9658"/>
        <dbReference type="Rhea" id="RHEA-COMP:9673"/>
        <dbReference type="Rhea" id="RHEA-COMP:10636"/>
        <dbReference type="Rhea" id="RHEA-COMP:10638"/>
        <dbReference type="ChEBI" id="CHEBI:15378"/>
        <dbReference type="ChEBI" id="CHEBI:78442"/>
        <dbReference type="ChEBI" id="CHEBI:78513"/>
        <dbReference type="ChEBI" id="CHEBI:78597"/>
        <dbReference type="ChEBI" id="CHEBI:83562"/>
        <dbReference type="EC" id="2.3.2.8"/>
    </reaction>
</comment>
<dbReference type="AlphaFoldDB" id="A0A0J9RH64"/>
<dbReference type="GO" id="GO:0005737">
    <property type="term" value="C:cytoplasm"/>
    <property type="evidence" value="ECO:0007669"/>
    <property type="project" value="TreeGrafter"/>
</dbReference>
<reference evidence="9" key="2">
    <citation type="submission" date="2014-06" db="EMBL/GenBank/DDBJ databases">
        <authorList>
            <person name="Hu T."/>
            <person name="Eisen M.B."/>
            <person name="Thornton K.R."/>
            <person name="Andolfatto P."/>
        </authorList>
    </citation>
    <scope>NUCLEOTIDE SEQUENCE</scope>
    <source>
        <strain evidence="9">W501</strain>
    </source>
</reference>
<dbReference type="KEGG" id="dsi:Dsimw501_GD25293"/>
<feature type="domain" description="N-end rule aminoacyl transferase C-terminal" evidence="8">
    <location>
        <begin position="249"/>
        <end position="385"/>
    </location>
</feature>
<dbReference type="PIRSF" id="PIRSF037207">
    <property type="entry name" value="ATE1_euk"/>
    <property type="match status" value="1"/>
</dbReference>
<reference evidence="9" key="1">
    <citation type="journal article" date="2013" name="Genome Res.">
        <title>A second-generation assembly of the Drosophila simulans genome provides new insights into patterns of lineage-specific divergence.</title>
        <authorList>
            <person name="Hu T.T."/>
            <person name="Eisen M.B."/>
            <person name="Thornton K.R."/>
            <person name="Andolfatto P."/>
        </authorList>
    </citation>
    <scope>NUCLEOTIDE SEQUENCE [LARGE SCALE GENOMIC DNA]</scope>
    <source>
        <strain evidence="9">W501</strain>
    </source>
</reference>
<feature type="domain" description="N-end aminoacyl transferase N-terminal" evidence="7">
    <location>
        <begin position="14"/>
        <end position="85"/>
    </location>
</feature>
<proteinExistence type="inferred from homology"/>
<keyword evidence="4 5" id="KW-0012">Acyltransferase</keyword>
<evidence type="ECO:0000256" key="4">
    <source>
        <dbReference type="ARBA" id="ARBA00023315"/>
    </source>
</evidence>
<dbReference type="SUPFAM" id="SSF55729">
    <property type="entry name" value="Acyl-CoA N-acyltransferases (Nat)"/>
    <property type="match status" value="1"/>
</dbReference>
<dbReference type="InterPro" id="IPR030700">
    <property type="entry name" value="N-end_Aminoacyl_Trfase"/>
</dbReference>
<keyword evidence="2 5" id="KW-0808">Transferase</keyword>
<dbReference type="InterPro" id="IPR007472">
    <property type="entry name" value="N-end_Aminoacyl_Trfase_C"/>
</dbReference>
<dbReference type="Pfam" id="PF04376">
    <property type="entry name" value="ATE_N"/>
    <property type="match status" value="1"/>
</dbReference>
<comment type="function">
    <text evidence="5">Involved in the post-translational conjugation of arginine to the N-terminal aspartate or glutamate of a protein. This arginylation is required for degradation of the protein via the ubiquitin pathway.</text>
</comment>
<dbReference type="InterPro" id="IPR017137">
    <property type="entry name" value="Arg-tRNA-P_Trfase_1_euk"/>
</dbReference>